<dbReference type="AlphaFoldDB" id="A0A4V6J9T1"/>
<name>A0A4V6J9T1_GIBZA</name>
<evidence type="ECO:0000313" key="3">
    <source>
        <dbReference type="EMBL" id="VIO55231.1"/>
    </source>
</evidence>
<dbReference type="EMBL" id="CAAKMV010000111">
    <property type="protein sequence ID" value="VIO55231.1"/>
    <property type="molecule type" value="Genomic_DNA"/>
</dbReference>
<feature type="domain" description="Apple" evidence="1">
    <location>
        <begin position="88"/>
        <end position="127"/>
    </location>
</feature>
<sequence>MDCGQETPPVQIISTQVHKPTTTTQILSTTTKQVPSKTEPTETAESTCSPTCQRVDDFTWHTDDLSCGLYGTADGDIYTVPADTSGDTLRYDNINECGAVCKILPGCKSAGYQPASKQCFYSNSMVTEVFQASNSQSAD</sequence>
<accession>A0A4V6J9T1</accession>
<dbReference type="Proteomes" id="UP000746612">
    <property type="component" value="Unassembled WGS sequence"/>
</dbReference>
<proteinExistence type="predicted"/>
<organism evidence="2 4">
    <name type="scientific">Gibberella zeae</name>
    <name type="common">Wheat head blight fungus</name>
    <name type="synonym">Fusarium graminearum</name>
    <dbReference type="NCBI Taxonomy" id="5518"/>
    <lineage>
        <taxon>Eukaryota</taxon>
        <taxon>Fungi</taxon>
        <taxon>Dikarya</taxon>
        <taxon>Ascomycota</taxon>
        <taxon>Pezizomycotina</taxon>
        <taxon>Sordariomycetes</taxon>
        <taxon>Hypocreomycetidae</taxon>
        <taxon>Hypocreales</taxon>
        <taxon>Nectriaceae</taxon>
        <taxon>Fusarium</taxon>
    </lineage>
</organism>
<reference evidence="3" key="1">
    <citation type="submission" date="2019-04" db="EMBL/GenBank/DDBJ databases">
        <authorList>
            <person name="Melise S."/>
            <person name="Noan J."/>
            <person name="Okalmin O."/>
        </authorList>
    </citation>
    <scope>NUCLEOTIDE SEQUENCE</scope>
    <source>
        <strain evidence="3">FN9</strain>
    </source>
</reference>
<protein>
    <recommendedName>
        <fullName evidence="1">Apple domain-containing protein</fullName>
    </recommendedName>
</protein>
<dbReference type="Pfam" id="PF00024">
    <property type="entry name" value="PAN_1"/>
    <property type="match status" value="1"/>
</dbReference>
<evidence type="ECO:0000313" key="4">
    <source>
        <dbReference type="Proteomes" id="UP000746612"/>
    </source>
</evidence>
<dbReference type="InterPro" id="IPR003609">
    <property type="entry name" value="Pan_app"/>
</dbReference>
<evidence type="ECO:0000259" key="1">
    <source>
        <dbReference type="Pfam" id="PF00024"/>
    </source>
</evidence>
<reference evidence="2" key="2">
    <citation type="submission" date="2021-03" db="EMBL/GenBank/DDBJ databases">
        <authorList>
            <person name="Alouane T."/>
            <person name="Langin T."/>
            <person name="Bonhomme L."/>
        </authorList>
    </citation>
    <scope>NUCLEOTIDE SEQUENCE</scope>
    <source>
        <strain evidence="2">MDC_Fg202</strain>
    </source>
</reference>
<dbReference type="EMBL" id="CAJPIJ010000124">
    <property type="protein sequence ID" value="CAG1982015.1"/>
    <property type="molecule type" value="Genomic_DNA"/>
</dbReference>
<gene>
    <name evidence="3" type="ORF">FUG_LOCUS145418</name>
    <name evidence="2" type="ORF">MDCFG202_LOCUS218616</name>
</gene>
<evidence type="ECO:0000313" key="2">
    <source>
        <dbReference type="EMBL" id="CAG1982015.1"/>
    </source>
</evidence>